<dbReference type="InterPro" id="IPR007016">
    <property type="entry name" value="O-antigen_ligase-rel_domated"/>
</dbReference>
<feature type="transmembrane region" description="Helical" evidence="5">
    <location>
        <begin position="115"/>
        <end position="135"/>
    </location>
</feature>
<reference evidence="7 8" key="1">
    <citation type="submission" date="2017-07" db="EMBL/GenBank/DDBJ databases">
        <title>Genomes of Fischerella (Mastigocladus) sp. strains.</title>
        <authorList>
            <person name="Miller S.R."/>
        </authorList>
    </citation>
    <scope>NUCLEOTIDE SEQUENCE [LARGE SCALE GENOMIC DNA]</scope>
    <source>
        <strain evidence="7 8">CCMEE 5318</strain>
    </source>
</reference>
<keyword evidence="2 5" id="KW-0812">Transmembrane</keyword>
<keyword evidence="4 5" id="KW-0472">Membrane</keyword>
<evidence type="ECO:0000256" key="2">
    <source>
        <dbReference type="ARBA" id="ARBA00022692"/>
    </source>
</evidence>
<evidence type="ECO:0000313" key="7">
    <source>
        <dbReference type="EMBL" id="PMB17268.1"/>
    </source>
</evidence>
<dbReference type="GO" id="GO:0016020">
    <property type="term" value="C:membrane"/>
    <property type="evidence" value="ECO:0007669"/>
    <property type="project" value="UniProtKB-SubCell"/>
</dbReference>
<feature type="transmembrane region" description="Helical" evidence="5">
    <location>
        <begin position="90"/>
        <end position="108"/>
    </location>
</feature>
<feature type="transmembrane region" description="Helical" evidence="5">
    <location>
        <begin position="340"/>
        <end position="357"/>
    </location>
</feature>
<comment type="subcellular location">
    <subcellularLocation>
        <location evidence="1">Membrane</location>
        <topology evidence="1">Multi-pass membrane protein</topology>
    </subcellularLocation>
</comment>
<evidence type="ECO:0000256" key="1">
    <source>
        <dbReference type="ARBA" id="ARBA00004141"/>
    </source>
</evidence>
<feature type="transmembrane region" description="Helical" evidence="5">
    <location>
        <begin position="185"/>
        <end position="200"/>
    </location>
</feature>
<feature type="transmembrane region" description="Helical" evidence="5">
    <location>
        <begin position="206"/>
        <end position="223"/>
    </location>
</feature>
<protein>
    <recommendedName>
        <fullName evidence="6">O-antigen ligase-related domain-containing protein</fullName>
    </recommendedName>
</protein>
<feature type="transmembrane region" description="Helical" evidence="5">
    <location>
        <begin position="230"/>
        <end position="249"/>
    </location>
</feature>
<evidence type="ECO:0000259" key="6">
    <source>
        <dbReference type="Pfam" id="PF04932"/>
    </source>
</evidence>
<feature type="transmembrane region" description="Helical" evidence="5">
    <location>
        <begin position="47"/>
        <end position="70"/>
    </location>
</feature>
<organism evidence="7 8">
    <name type="scientific">Fischerella thermalis CCMEE 5318</name>
    <dbReference type="NCBI Taxonomy" id="2019666"/>
    <lineage>
        <taxon>Bacteria</taxon>
        <taxon>Bacillati</taxon>
        <taxon>Cyanobacteriota</taxon>
        <taxon>Cyanophyceae</taxon>
        <taxon>Nostocales</taxon>
        <taxon>Hapalosiphonaceae</taxon>
        <taxon>Fischerella</taxon>
    </lineage>
</organism>
<feature type="transmembrane region" description="Helical" evidence="5">
    <location>
        <begin position="155"/>
        <end position="173"/>
    </location>
</feature>
<dbReference type="Pfam" id="PF04932">
    <property type="entry name" value="Wzy_C"/>
    <property type="match status" value="1"/>
</dbReference>
<feature type="transmembrane region" description="Helical" evidence="5">
    <location>
        <begin position="312"/>
        <end position="331"/>
    </location>
</feature>
<gene>
    <name evidence="7" type="ORF">CEN46_23960</name>
</gene>
<evidence type="ECO:0000313" key="8">
    <source>
        <dbReference type="Proteomes" id="UP000235081"/>
    </source>
</evidence>
<evidence type="ECO:0000256" key="4">
    <source>
        <dbReference type="ARBA" id="ARBA00023136"/>
    </source>
</evidence>
<comment type="caution">
    <text evidence="7">The sequence shown here is derived from an EMBL/GenBank/DDBJ whole genome shotgun (WGS) entry which is preliminary data.</text>
</comment>
<proteinExistence type="predicted"/>
<dbReference type="EMBL" id="NMQE01000833">
    <property type="protein sequence ID" value="PMB17268.1"/>
    <property type="molecule type" value="Genomic_DNA"/>
</dbReference>
<feature type="transmembrane region" description="Helical" evidence="5">
    <location>
        <begin position="16"/>
        <end position="35"/>
    </location>
</feature>
<evidence type="ECO:0000256" key="5">
    <source>
        <dbReference type="SAM" id="Phobius"/>
    </source>
</evidence>
<dbReference type="Proteomes" id="UP000235081">
    <property type="component" value="Unassembled WGS sequence"/>
</dbReference>
<accession>A0A2N6L5V8</accession>
<name>A0A2N6L5V8_9CYAN</name>
<keyword evidence="3 5" id="KW-1133">Transmembrane helix</keyword>
<feature type="domain" description="O-antigen ligase-related" evidence="6">
    <location>
        <begin position="190"/>
        <end position="318"/>
    </location>
</feature>
<dbReference type="InterPro" id="IPR051533">
    <property type="entry name" value="WaaL-like"/>
</dbReference>
<sequence>MPADHRFEIPTPRANFIVMADSLLMTGVLWITILRTRGALKPTPREACIVAWGLTLLVALTAMITVLGMIHPKLVERTILSVVHGTLYHWTWIAAFVMTNLAFAISCNARRLHTVIGGVSILAALCTTLLHAAGIRFIEYTQVYSFQGYHRPHGILLTPLEAGLVGLLGWAWGLGWSMEKNAKQVAGLFLAGLSTATVYLTFSRSAWLGLGIAILVGLLWARSQAALWKPLLVTLMTFALCSVGLPTGWQRGVYAAQGDKSVLNRLVSWSEFPTQLIRYPFGVTGEPADGINQDIRVGSVVNFYLDVGFQHGVLPFVLTLWLVGLLLRYVWRGGQQGSQAGIWGLGVIATAVCLVFMNPCWDLLASALWGGLWGMVSAMEVKPDATTRVHAD</sequence>
<dbReference type="AlphaFoldDB" id="A0A2N6L5V8"/>
<evidence type="ECO:0000256" key="3">
    <source>
        <dbReference type="ARBA" id="ARBA00022989"/>
    </source>
</evidence>
<dbReference type="PANTHER" id="PTHR37422:SF13">
    <property type="entry name" value="LIPOPOLYSACCHARIDE BIOSYNTHESIS PROTEIN PA4999-RELATED"/>
    <property type="match status" value="1"/>
</dbReference>
<dbReference type="PANTHER" id="PTHR37422">
    <property type="entry name" value="TEICHURONIC ACID BIOSYNTHESIS PROTEIN TUAE"/>
    <property type="match status" value="1"/>
</dbReference>